<gene>
    <name evidence="12" type="ORF">SAMN05216276_105267</name>
</gene>
<dbReference type="Pfam" id="PF01202">
    <property type="entry name" value="SKI"/>
    <property type="match status" value="1"/>
</dbReference>
<evidence type="ECO:0000256" key="10">
    <source>
        <dbReference type="RuleBase" id="RU363066"/>
    </source>
</evidence>
<organism evidence="12 13">
    <name type="scientific">Streptosporangium subroseum</name>
    <dbReference type="NCBI Taxonomy" id="106412"/>
    <lineage>
        <taxon>Bacteria</taxon>
        <taxon>Bacillati</taxon>
        <taxon>Actinomycetota</taxon>
        <taxon>Actinomycetes</taxon>
        <taxon>Streptosporangiales</taxon>
        <taxon>Streptosporangiaceae</taxon>
        <taxon>Streptosporangium</taxon>
    </lineage>
</organism>
<evidence type="ECO:0000256" key="7">
    <source>
        <dbReference type="ARBA" id="ARBA00022840"/>
    </source>
</evidence>
<keyword evidence="8" id="KW-0311">Gluconate utilization</keyword>
<dbReference type="CDD" id="cd02021">
    <property type="entry name" value="GntK"/>
    <property type="match status" value="1"/>
</dbReference>
<dbReference type="InterPro" id="IPR027417">
    <property type="entry name" value="P-loop_NTPase"/>
</dbReference>
<protein>
    <recommendedName>
        <fullName evidence="3 10">Gluconokinase</fullName>
        <ecNumber evidence="3 10">2.7.1.12</ecNumber>
    </recommendedName>
</protein>
<evidence type="ECO:0000256" key="9">
    <source>
        <dbReference type="ARBA" id="ARBA00048090"/>
    </source>
</evidence>
<dbReference type="EC" id="2.7.1.12" evidence="3 10"/>
<dbReference type="GO" id="GO:0005737">
    <property type="term" value="C:cytoplasm"/>
    <property type="evidence" value="ECO:0007669"/>
    <property type="project" value="TreeGrafter"/>
</dbReference>
<feature type="region of interest" description="Disordered" evidence="11">
    <location>
        <begin position="174"/>
        <end position="201"/>
    </location>
</feature>
<evidence type="ECO:0000256" key="4">
    <source>
        <dbReference type="ARBA" id="ARBA00022679"/>
    </source>
</evidence>
<keyword evidence="5 10" id="KW-0547">Nucleotide-binding</keyword>
<dbReference type="GO" id="GO:0046316">
    <property type="term" value="F:gluconokinase activity"/>
    <property type="evidence" value="ECO:0007669"/>
    <property type="project" value="UniProtKB-EC"/>
</dbReference>
<dbReference type="RefSeq" id="WP_218825646.1">
    <property type="nucleotide sequence ID" value="NZ_FZOD01000052.1"/>
</dbReference>
<keyword evidence="7 10" id="KW-0067">ATP-binding</keyword>
<name>A0A239N8N0_9ACTN</name>
<dbReference type="NCBIfam" id="TIGR01313">
    <property type="entry name" value="therm_gnt_kin"/>
    <property type="match status" value="1"/>
</dbReference>
<dbReference type="InterPro" id="IPR031322">
    <property type="entry name" value="Shikimate/glucono_kinase"/>
</dbReference>
<feature type="compositionally biased region" description="Low complexity" evidence="11">
    <location>
        <begin position="174"/>
        <end position="189"/>
    </location>
</feature>
<evidence type="ECO:0000256" key="6">
    <source>
        <dbReference type="ARBA" id="ARBA00022777"/>
    </source>
</evidence>
<sequence length="201" mass="21086">MDSAPNSADPVSTAPLLVVMGVTGSGKSTVGAALALRLRVPFADADDFHGEANVAKMSAGIPLDDADRLPWLRSVGSWLAEQAATGGVMSCSALKRSYRDILRDPAPTAIFVHLDGDAEVIRRRVANRPGHFMPVSLVNSQLDTLEPLEPDERGIVLDFGRPVDELVEAYLAAAPSLDAPSQPASPADPKSGPESPENPGV</sequence>
<dbReference type="SUPFAM" id="SSF52540">
    <property type="entry name" value="P-loop containing nucleoside triphosphate hydrolases"/>
    <property type="match status" value="1"/>
</dbReference>
<evidence type="ECO:0000256" key="1">
    <source>
        <dbReference type="ARBA" id="ARBA00004761"/>
    </source>
</evidence>
<keyword evidence="13" id="KW-1185">Reference proteome</keyword>
<comment type="catalytic activity">
    <reaction evidence="9 10">
        <text>D-gluconate + ATP = 6-phospho-D-gluconate + ADP + H(+)</text>
        <dbReference type="Rhea" id="RHEA:19433"/>
        <dbReference type="ChEBI" id="CHEBI:15378"/>
        <dbReference type="ChEBI" id="CHEBI:18391"/>
        <dbReference type="ChEBI" id="CHEBI:30616"/>
        <dbReference type="ChEBI" id="CHEBI:58759"/>
        <dbReference type="ChEBI" id="CHEBI:456216"/>
        <dbReference type="EC" id="2.7.1.12"/>
    </reaction>
</comment>
<proteinExistence type="inferred from homology"/>
<reference evidence="12 13" key="1">
    <citation type="submission" date="2017-06" db="EMBL/GenBank/DDBJ databases">
        <authorList>
            <person name="Kim H.J."/>
            <person name="Triplett B.A."/>
        </authorList>
    </citation>
    <scope>NUCLEOTIDE SEQUENCE [LARGE SCALE GENOMIC DNA]</scope>
    <source>
        <strain evidence="12 13">CGMCC 4.2132</strain>
    </source>
</reference>
<dbReference type="EMBL" id="FZOD01000052">
    <property type="protein sequence ID" value="SNT50843.1"/>
    <property type="molecule type" value="Genomic_DNA"/>
</dbReference>
<dbReference type="InterPro" id="IPR006001">
    <property type="entry name" value="Therm_gnt_kin"/>
</dbReference>
<evidence type="ECO:0000256" key="2">
    <source>
        <dbReference type="ARBA" id="ARBA00008420"/>
    </source>
</evidence>
<evidence type="ECO:0000256" key="8">
    <source>
        <dbReference type="ARBA" id="ARBA00023064"/>
    </source>
</evidence>
<dbReference type="Gene3D" id="3.40.50.300">
    <property type="entry name" value="P-loop containing nucleotide triphosphate hydrolases"/>
    <property type="match status" value="1"/>
</dbReference>
<keyword evidence="6 10" id="KW-0418">Kinase</keyword>
<comment type="similarity">
    <text evidence="2 10">Belongs to the gluconokinase GntK/GntV family.</text>
</comment>
<comment type="pathway">
    <text evidence="1">Carbohydrate acid metabolism.</text>
</comment>
<dbReference type="GO" id="GO:0019521">
    <property type="term" value="P:D-gluconate metabolic process"/>
    <property type="evidence" value="ECO:0007669"/>
    <property type="project" value="UniProtKB-KW"/>
</dbReference>
<dbReference type="PANTHER" id="PTHR43442">
    <property type="entry name" value="GLUCONOKINASE-RELATED"/>
    <property type="match status" value="1"/>
</dbReference>
<keyword evidence="4 10" id="KW-0808">Transferase</keyword>
<dbReference type="AlphaFoldDB" id="A0A239N8N0"/>
<evidence type="ECO:0000256" key="11">
    <source>
        <dbReference type="SAM" id="MobiDB-lite"/>
    </source>
</evidence>
<dbReference type="GO" id="GO:0005524">
    <property type="term" value="F:ATP binding"/>
    <property type="evidence" value="ECO:0007669"/>
    <property type="project" value="UniProtKB-KW"/>
</dbReference>
<dbReference type="FunFam" id="3.40.50.300:FF:000522">
    <property type="entry name" value="Gluconokinase"/>
    <property type="match status" value="1"/>
</dbReference>
<accession>A0A239N8N0</accession>
<evidence type="ECO:0000256" key="3">
    <source>
        <dbReference type="ARBA" id="ARBA00012054"/>
    </source>
</evidence>
<dbReference type="Proteomes" id="UP000198282">
    <property type="component" value="Unassembled WGS sequence"/>
</dbReference>
<evidence type="ECO:0000256" key="5">
    <source>
        <dbReference type="ARBA" id="ARBA00022741"/>
    </source>
</evidence>
<dbReference type="PANTHER" id="PTHR43442:SF3">
    <property type="entry name" value="GLUCONOKINASE-RELATED"/>
    <property type="match status" value="1"/>
</dbReference>
<evidence type="ECO:0000313" key="12">
    <source>
        <dbReference type="EMBL" id="SNT50843.1"/>
    </source>
</evidence>
<evidence type="ECO:0000313" key="13">
    <source>
        <dbReference type="Proteomes" id="UP000198282"/>
    </source>
</evidence>